<dbReference type="GO" id="GO:0006623">
    <property type="term" value="P:protein targeting to vacuole"/>
    <property type="evidence" value="ECO:0007669"/>
    <property type="project" value="TreeGrafter"/>
</dbReference>
<evidence type="ECO:0000256" key="1">
    <source>
        <dbReference type="ARBA" id="ARBA00006545"/>
    </source>
</evidence>
<evidence type="ECO:0000313" key="2">
    <source>
        <dbReference type="EMBL" id="GMH95535.1"/>
    </source>
</evidence>
<dbReference type="PANTHER" id="PTHR16166">
    <property type="entry name" value="VACUOLAR PROTEIN SORTING-ASSOCIATED PROTEIN VPS13"/>
    <property type="match status" value="1"/>
</dbReference>
<organism evidence="2 3">
    <name type="scientific">Triparma laevis f. inornata</name>
    <dbReference type="NCBI Taxonomy" id="1714386"/>
    <lineage>
        <taxon>Eukaryota</taxon>
        <taxon>Sar</taxon>
        <taxon>Stramenopiles</taxon>
        <taxon>Ochrophyta</taxon>
        <taxon>Bolidophyceae</taxon>
        <taxon>Parmales</taxon>
        <taxon>Triparmaceae</taxon>
        <taxon>Triparma</taxon>
    </lineage>
</organism>
<dbReference type="PANTHER" id="PTHR16166:SF93">
    <property type="entry name" value="INTERMEMBRANE LIPID TRANSFER PROTEIN VPS13"/>
    <property type="match status" value="1"/>
</dbReference>
<feature type="non-terminal residue" evidence="2">
    <location>
        <position position="1"/>
    </location>
</feature>
<name>A0A9W7BWS2_9STRA</name>
<reference evidence="3" key="1">
    <citation type="journal article" date="2023" name="Commun. Biol.">
        <title>Genome analysis of Parmales, the sister group of diatoms, reveals the evolutionary specialization of diatoms from phago-mixotrophs to photoautotrophs.</title>
        <authorList>
            <person name="Ban H."/>
            <person name="Sato S."/>
            <person name="Yoshikawa S."/>
            <person name="Yamada K."/>
            <person name="Nakamura Y."/>
            <person name="Ichinomiya M."/>
            <person name="Sato N."/>
            <person name="Blanc-Mathieu R."/>
            <person name="Endo H."/>
            <person name="Kuwata A."/>
            <person name="Ogata H."/>
        </authorList>
    </citation>
    <scope>NUCLEOTIDE SEQUENCE [LARGE SCALE GENOMIC DNA]</scope>
</reference>
<gene>
    <name evidence="2" type="ORF">TL16_g13183</name>
</gene>
<dbReference type="InterPro" id="IPR026847">
    <property type="entry name" value="VPS13"/>
</dbReference>
<comment type="caution">
    <text evidence="2">The sequence shown here is derived from an EMBL/GenBank/DDBJ whole genome shotgun (WGS) entry which is preliminary data.</text>
</comment>
<dbReference type="Proteomes" id="UP001162640">
    <property type="component" value="Unassembled WGS sequence"/>
</dbReference>
<sequence>WGAEGDKEGFEFVAGQVVKKGGVGGVGGGNLGGNLDGGVLKNVGLKILLDGGDEDLWEEIYGLRAEGGGGLGGESEIGKETERKKLFDVYMVGDEDTKDMKIRYEDSVKQPWSNAVGLELSGGGGKPLDVRGKGRGPLSLCTMVVPAPRSLGGDLGVKLVCLVNRPTEYGWNWSGPFMIKRKRHDENAREVVLRLVNELSGNILIIAIELRSGDVFGGVDVAFRVAEYPPFRIENHTFTPLRMYQDEGKGGMEAGGGGVGVVLLPYHSASYAWDYPDMKRRRLIIETAAGRSGSDVGGGGESIGQFLLDSLAPSSNLCKTVHGSFAAQIIAEGPSRVLRLSDANMPRVANVESGFEGLGFGGSRFETEIRVNIRKGIGVSLIDFNPQELLFIKLGEVTGRRFMDGKGGEEGEIVVKGLGIDNQLWVTPYPALLRSEGVRCGWKRDLRFRNSGVMSVSLVKELVLVLQPVEVRVDGGLVLRVADMFRRVLRGGEEVYFEKLTVEPIDVNLSFVLPPSMVVGGGKGLGKLGLGVVGLLGVMNLTTVQNATMSFRVYNKEHVYGTRRDHFDSMFSSFAASGLRQSYMLLASSELLGNPLRLLRAVGEGVNGFREELGDGWRDGQLGGAFIGGLKGIGRFGVIVSRVWVEGVGKFVSTVADNLLELGGQLLVTKVVEGGGRRGEKGGRGGLREGGLAVTGFLSAALNVCVSVVSEPVANAQLVPPPLFMLGVVRGLGLGQVDCQVLKRVGDGGEEWSELVKALKGSLLQ</sequence>
<dbReference type="EMBL" id="BLQM01000613">
    <property type="protein sequence ID" value="GMH95535.1"/>
    <property type="molecule type" value="Genomic_DNA"/>
</dbReference>
<evidence type="ECO:0008006" key="4">
    <source>
        <dbReference type="Google" id="ProtNLM"/>
    </source>
</evidence>
<dbReference type="AlphaFoldDB" id="A0A9W7BWS2"/>
<evidence type="ECO:0000313" key="3">
    <source>
        <dbReference type="Proteomes" id="UP001162640"/>
    </source>
</evidence>
<accession>A0A9W7BWS2</accession>
<proteinExistence type="inferred from homology"/>
<protein>
    <recommendedName>
        <fullName evidence="4">Vacuolar protein sorting-associated protein 13 DH-like domain-containing protein</fullName>
    </recommendedName>
</protein>
<dbReference type="GO" id="GO:0045053">
    <property type="term" value="P:protein retention in Golgi apparatus"/>
    <property type="evidence" value="ECO:0007669"/>
    <property type="project" value="TreeGrafter"/>
</dbReference>
<comment type="similarity">
    <text evidence="1">Belongs to the VPS13 family.</text>
</comment>